<evidence type="ECO:0000313" key="8">
    <source>
        <dbReference type="Ensembl" id="ENSECRP00000030058.1"/>
    </source>
</evidence>
<dbReference type="GO" id="GO:0005581">
    <property type="term" value="C:collagen trimer"/>
    <property type="evidence" value="ECO:0007669"/>
    <property type="project" value="UniProtKB-KW"/>
</dbReference>
<dbReference type="SMART" id="SM00110">
    <property type="entry name" value="C1Q"/>
    <property type="match status" value="1"/>
</dbReference>
<keyword evidence="9" id="KW-1185">Reference proteome</keyword>
<dbReference type="GeneTree" id="ENSGT00940000162478"/>
<evidence type="ECO:0000256" key="4">
    <source>
        <dbReference type="ARBA" id="ARBA00023119"/>
    </source>
</evidence>
<name>A0A8C4TG37_ERPCA</name>
<feature type="chain" id="PRO_5034495945" evidence="6">
    <location>
        <begin position="17"/>
        <end position="221"/>
    </location>
</feature>
<evidence type="ECO:0000313" key="9">
    <source>
        <dbReference type="Proteomes" id="UP000694620"/>
    </source>
</evidence>
<keyword evidence="6" id="KW-0732">Signal</keyword>
<evidence type="ECO:0000259" key="7">
    <source>
        <dbReference type="PROSITE" id="PS50871"/>
    </source>
</evidence>
<evidence type="ECO:0000256" key="1">
    <source>
        <dbReference type="ARBA" id="ARBA00004498"/>
    </source>
</evidence>
<comment type="subcellular location">
    <subcellularLocation>
        <location evidence="1">Secreted</location>
        <location evidence="1">Extracellular space</location>
        <location evidence="1">Extracellular matrix</location>
    </subcellularLocation>
</comment>
<feature type="domain" description="C1q" evidence="7">
    <location>
        <begin position="89"/>
        <end position="221"/>
    </location>
</feature>
<dbReference type="PROSITE" id="PS50871">
    <property type="entry name" value="C1Q"/>
    <property type="match status" value="1"/>
</dbReference>
<dbReference type="Gene3D" id="2.60.120.40">
    <property type="match status" value="1"/>
</dbReference>
<dbReference type="RefSeq" id="XP_028675448.1">
    <property type="nucleotide sequence ID" value="XM_028819615.2"/>
</dbReference>
<dbReference type="InterPro" id="IPR001073">
    <property type="entry name" value="C1q_dom"/>
</dbReference>
<reference evidence="8" key="3">
    <citation type="submission" date="2025-09" db="UniProtKB">
        <authorList>
            <consortium name="Ensembl"/>
        </authorList>
    </citation>
    <scope>IDENTIFICATION</scope>
</reference>
<dbReference type="Ensembl" id="ENSECRT00000030699.1">
    <property type="protein sequence ID" value="ENSECRP00000030058.1"/>
    <property type="gene ID" value="ENSECRG00000020410.1"/>
</dbReference>
<sequence length="221" mass="23582">MDTVMLLLSMWPVLMATGTLTDKGGCRIVCDPSCTEGQPLKNGLVIPLTGPAASPDVKVGPPGKAGPPGPLGSRGQKGEPGLPGEQEKPSQHWVAFYAALNEHFSGSTVLKFQDVITNRGESYDSKTGKFICKVAGTYFFTYHVLKNNAEQSTWVDLMLNGKVFASGIAQDGNAKFDTVANSAILHLAAGDEVYIQLDGGSVFKDSINRYSTFSGFLLFVD</sequence>
<keyword evidence="2" id="KW-0964">Secreted</keyword>
<organism evidence="8 9">
    <name type="scientific">Erpetoichthys calabaricus</name>
    <name type="common">Rope fish</name>
    <name type="synonym">Calamoichthys calabaricus</name>
    <dbReference type="NCBI Taxonomy" id="27687"/>
    <lineage>
        <taxon>Eukaryota</taxon>
        <taxon>Metazoa</taxon>
        <taxon>Chordata</taxon>
        <taxon>Craniata</taxon>
        <taxon>Vertebrata</taxon>
        <taxon>Euteleostomi</taxon>
        <taxon>Actinopterygii</taxon>
        <taxon>Polypteriformes</taxon>
        <taxon>Polypteridae</taxon>
        <taxon>Erpetoichthys</taxon>
    </lineage>
</organism>
<dbReference type="PRINTS" id="PR00007">
    <property type="entry name" value="COMPLEMNTC1Q"/>
</dbReference>
<feature type="signal peptide" evidence="6">
    <location>
        <begin position="1"/>
        <end position="16"/>
    </location>
</feature>
<proteinExistence type="predicted"/>
<reference evidence="8" key="2">
    <citation type="submission" date="2025-08" db="UniProtKB">
        <authorList>
            <consortium name="Ensembl"/>
        </authorList>
    </citation>
    <scope>IDENTIFICATION</scope>
</reference>
<reference evidence="8" key="1">
    <citation type="submission" date="2021-06" db="EMBL/GenBank/DDBJ databases">
        <authorList>
            <consortium name="Wellcome Sanger Institute Data Sharing"/>
        </authorList>
    </citation>
    <scope>NUCLEOTIDE SEQUENCE [LARGE SCALE GENOMIC DNA]</scope>
</reference>
<dbReference type="Proteomes" id="UP000694620">
    <property type="component" value="Chromosome 14"/>
</dbReference>
<dbReference type="SUPFAM" id="SSF49842">
    <property type="entry name" value="TNF-like"/>
    <property type="match status" value="1"/>
</dbReference>
<dbReference type="Pfam" id="PF00386">
    <property type="entry name" value="C1q"/>
    <property type="match status" value="1"/>
</dbReference>
<dbReference type="AlphaFoldDB" id="A0A8C4TG37"/>
<gene>
    <name evidence="8" type="primary">LOC114665189</name>
</gene>
<dbReference type="GeneID" id="114665189"/>
<evidence type="ECO:0000256" key="3">
    <source>
        <dbReference type="ARBA" id="ARBA00022530"/>
    </source>
</evidence>
<accession>A0A8C4TG37</accession>
<dbReference type="PANTHER" id="PTHR15427:SF52">
    <property type="entry name" value="C1Q DOMAIN-CONTAINING PROTEIN"/>
    <property type="match status" value="1"/>
</dbReference>
<feature type="region of interest" description="Disordered" evidence="5">
    <location>
        <begin position="52"/>
        <end position="87"/>
    </location>
</feature>
<evidence type="ECO:0000256" key="5">
    <source>
        <dbReference type="SAM" id="MobiDB-lite"/>
    </source>
</evidence>
<dbReference type="OrthoDB" id="6154955at2759"/>
<protein>
    <submittedName>
        <fullName evidence="8">C1q-related factor-like</fullName>
    </submittedName>
</protein>
<dbReference type="PANTHER" id="PTHR15427">
    <property type="entry name" value="EMILIN ELASTIN MICROFIBRIL INTERFACE-LOCATED PROTEIN ELASTIN MICROFIBRIL INTERFACER"/>
    <property type="match status" value="1"/>
</dbReference>
<dbReference type="InterPro" id="IPR050392">
    <property type="entry name" value="Collagen/C1q_domain"/>
</dbReference>
<evidence type="ECO:0000256" key="2">
    <source>
        <dbReference type="ARBA" id="ARBA00022525"/>
    </source>
</evidence>
<keyword evidence="4" id="KW-0176">Collagen</keyword>
<keyword evidence="3" id="KW-0272">Extracellular matrix</keyword>
<evidence type="ECO:0000256" key="6">
    <source>
        <dbReference type="SAM" id="SignalP"/>
    </source>
</evidence>
<dbReference type="InterPro" id="IPR008983">
    <property type="entry name" value="Tumour_necrosis_fac-like_dom"/>
</dbReference>